<feature type="domain" description="Transposase IS200-like" evidence="1">
    <location>
        <begin position="8"/>
        <end position="137"/>
    </location>
</feature>
<comment type="caution">
    <text evidence="2">The sequence shown here is derived from an EMBL/GenBank/DDBJ whole genome shotgun (WGS) entry which is preliminary data.</text>
</comment>
<dbReference type="SUPFAM" id="SSF143422">
    <property type="entry name" value="Transposase IS200-like"/>
    <property type="match status" value="1"/>
</dbReference>
<dbReference type="InterPro" id="IPR036515">
    <property type="entry name" value="Transposase_17_sf"/>
</dbReference>
<dbReference type="PANTHER" id="PTHR34322:SF2">
    <property type="entry name" value="TRANSPOSASE IS200-LIKE DOMAIN-CONTAINING PROTEIN"/>
    <property type="match status" value="1"/>
</dbReference>
<dbReference type="RefSeq" id="WP_350413573.1">
    <property type="nucleotide sequence ID" value="NZ_JBEOKT010000017.1"/>
</dbReference>
<keyword evidence="3" id="KW-1185">Reference proteome</keyword>
<dbReference type="EMBL" id="JBEOKT010000017">
    <property type="protein sequence ID" value="MER2999021.1"/>
    <property type="molecule type" value="Genomic_DNA"/>
</dbReference>
<evidence type="ECO:0000313" key="2">
    <source>
        <dbReference type="EMBL" id="MER2999021.1"/>
    </source>
</evidence>
<proteinExistence type="predicted"/>
<dbReference type="InterPro" id="IPR002686">
    <property type="entry name" value="Transposase_17"/>
</dbReference>
<evidence type="ECO:0000313" key="3">
    <source>
        <dbReference type="Proteomes" id="UP001476807"/>
    </source>
</evidence>
<dbReference type="SMART" id="SM01321">
    <property type="entry name" value="Y1_Tnp"/>
    <property type="match status" value="1"/>
</dbReference>
<reference evidence="2 3" key="1">
    <citation type="submission" date="2024-06" db="EMBL/GenBank/DDBJ databases">
        <title>Pontibacter populi HYL7-15.</title>
        <authorList>
            <person name="Kim M.K."/>
        </authorList>
    </citation>
    <scope>NUCLEOTIDE SEQUENCE [LARGE SCALE GENOMIC DNA]</scope>
    <source>
        <strain evidence="2 3">HYL7-15</strain>
    </source>
</reference>
<dbReference type="Gene3D" id="3.30.70.1290">
    <property type="entry name" value="Transposase IS200-like"/>
    <property type="match status" value="1"/>
</dbReference>
<gene>
    <name evidence="2" type="ORF">ABS362_15820</name>
</gene>
<evidence type="ECO:0000259" key="1">
    <source>
        <dbReference type="SMART" id="SM01321"/>
    </source>
</evidence>
<name>A0ABV1RX91_9BACT</name>
<dbReference type="Proteomes" id="UP001476807">
    <property type="component" value="Unassembled WGS sequence"/>
</dbReference>
<protein>
    <recommendedName>
        <fullName evidence="1">Transposase IS200-like domain-containing protein</fullName>
    </recommendedName>
</protein>
<accession>A0ABV1RX91</accession>
<dbReference type="PANTHER" id="PTHR34322">
    <property type="entry name" value="TRANSPOSASE, Y1_TNP DOMAIN-CONTAINING"/>
    <property type="match status" value="1"/>
</dbReference>
<organism evidence="2 3">
    <name type="scientific">Pontibacter populi</name>
    <dbReference type="NCBI Taxonomy" id="890055"/>
    <lineage>
        <taxon>Bacteria</taxon>
        <taxon>Pseudomonadati</taxon>
        <taxon>Bacteroidota</taxon>
        <taxon>Cytophagia</taxon>
        <taxon>Cytophagales</taxon>
        <taxon>Hymenobacteraceae</taxon>
        <taxon>Pontibacter</taxon>
    </lineage>
</organism>
<sequence>MQKLAALESGKYYHIYTRGNNKETLFRHPDNYHLFLQLYRKYIVPFADTFSYCLLPNHVHFLIRVKEKDVLMWHEVKEDSGKLVSVERQLAHLLNSYTKTINHKYERIGKLFQHRFGRKEVTSEAYFNRLIYYIHFNPQHHSLIEDFSDWPYSSYHSLLSKSKTALQREEVLEWFGSRDWYKKFHEENAADFASIAPLIEEDEI</sequence>